<evidence type="ECO:0000256" key="2">
    <source>
        <dbReference type="ARBA" id="ARBA00022692"/>
    </source>
</evidence>
<feature type="transmembrane region" description="Helical" evidence="5">
    <location>
        <begin position="45"/>
        <end position="63"/>
    </location>
</feature>
<comment type="subcellular location">
    <subcellularLocation>
        <location evidence="1">Membrane</location>
        <topology evidence="1">Multi-pass membrane protein</topology>
    </subcellularLocation>
</comment>
<dbReference type="Proteomes" id="UP001055804">
    <property type="component" value="Unassembled WGS sequence"/>
</dbReference>
<evidence type="ECO:0000256" key="5">
    <source>
        <dbReference type="SAM" id="Phobius"/>
    </source>
</evidence>
<organism evidence="6 7">
    <name type="scientific">Futiania mangrovi</name>
    <dbReference type="NCBI Taxonomy" id="2959716"/>
    <lineage>
        <taxon>Bacteria</taxon>
        <taxon>Pseudomonadati</taxon>
        <taxon>Pseudomonadota</taxon>
        <taxon>Alphaproteobacteria</taxon>
        <taxon>Futianiales</taxon>
        <taxon>Futianiaceae</taxon>
        <taxon>Futiania</taxon>
    </lineage>
</organism>
<feature type="transmembrane region" description="Helical" evidence="5">
    <location>
        <begin position="207"/>
        <end position="226"/>
    </location>
</feature>
<evidence type="ECO:0000313" key="7">
    <source>
        <dbReference type="Proteomes" id="UP001055804"/>
    </source>
</evidence>
<evidence type="ECO:0000256" key="3">
    <source>
        <dbReference type="ARBA" id="ARBA00022989"/>
    </source>
</evidence>
<feature type="transmembrane region" description="Helical" evidence="5">
    <location>
        <begin position="110"/>
        <end position="130"/>
    </location>
</feature>
<gene>
    <name evidence="6" type="ORF">NJQ99_03320</name>
</gene>
<feature type="transmembrane region" description="Helical" evidence="5">
    <location>
        <begin position="75"/>
        <end position="98"/>
    </location>
</feature>
<dbReference type="EMBL" id="JAMZFT010000001">
    <property type="protein sequence ID" value="MCP1335432.1"/>
    <property type="molecule type" value="Genomic_DNA"/>
</dbReference>
<dbReference type="RefSeq" id="WP_269331378.1">
    <property type="nucleotide sequence ID" value="NZ_JAMZFT010000001.1"/>
</dbReference>
<evidence type="ECO:0000313" key="6">
    <source>
        <dbReference type="EMBL" id="MCP1335432.1"/>
    </source>
</evidence>
<evidence type="ECO:0008006" key="8">
    <source>
        <dbReference type="Google" id="ProtNLM"/>
    </source>
</evidence>
<evidence type="ECO:0000256" key="4">
    <source>
        <dbReference type="ARBA" id="ARBA00023136"/>
    </source>
</evidence>
<keyword evidence="3 5" id="KW-1133">Transmembrane helix</keyword>
<proteinExistence type="predicted"/>
<dbReference type="AlphaFoldDB" id="A0A9J6PCC1"/>
<feature type="transmembrane region" description="Helical" evidence="5">
    <location>
        <begin position="291"/>
        <end position="312"/>
    </location>
</feature>
<feature type="transmembrane region" description="Helical" evidence="5">
    <location>
        <begin position="266"/>
        <end position="285"/>
    </location>
</feature>
<comment type="caution">
    <text evidence="6">The sequence shown here is derived from an EMBL/GenBank/DDBJ whole genome shotgun (WGS) entry which is preliminary data.</text>
</comment>
<feature type="transmembrane region" description="Helical" evidence="5">
    <location>
        <begin position="232"/>
        <end position="254"/>
    </location>
</feature>
<keyword evidence="2 5" id="KW-0812">Transmembrane</keyword>
<reference evidence="6" key="1">
    <citation type="submission" date="2022-06" db="EMBL/GenBank/DDBJ databases">
        <title>Isolation and Genomics of Futiania mangrovii gen. nov., sp. nov., a Rare and Metabolically-versatile member in the Class Alphaproteobacteria.</title>
        <authorList>
            <person name="Liu L."/>
            <person name="Huang W.-C."/>
            <person name="Pan J."/>
            <person name="Li J."/>
            <person name="Huang Y."/>
            <person name="Du H."/>
            <person name="Liu Y."/>
            <person name="Li M."/>
        </authorList>
    </citation>
    <scope>NUCLEOTIDE SEQUENCE</scope>
    <source>
        <strain evidence="6">FT118</strain>
    </source>
</reference>
<dbReference type="Gene3D" id="1.20.1530.20">
    <property type="match status" value="1"/>
</dbReference>
<accession>A0A9J6PCC1</accession>
<name>A0A9J6PCC1_9PROT</name>
<feature type="transmembrane region" description="Helical" evidence="5">
    <location>
        <begin position="21"/>
        <end position="39"/>
    </location>
</feature>
<dbReference type="InterPro" id="IPR038770">
    <property type="entry name" value="Na+/solute_symporter_sf"/>
</dbReference>
<dbReference type="GO" id="GO:0016020">
    <property type="term" value="C:membrane"/>
    <property type="evidence" value="ECO:0007669"/>
    <property type="project" value="UniProtKB-SubCell"/>
</dbReference>
<feature type="transmembrane region" description="Helical" evidence="5">
    <location>
        <begin position="137"/>
        <end position="157"/>
    </location>
</feature>
<evidence type="ECO:0000256" key="1">
    <source>
        <dbReference type="ARBA" id="ARBA00004141"/>
    </source>
</evidence>
<keyword evidence="4 5" id="KW-0472">Membrane</keyword>
<keyword evidence="7" id="KW-1185">Reference proteome</keyword>
<dbReference type="InterPro" id="IPR002657">
    <property type="entry name" value="BilAc:Na_symport/Acr3"/>
</dbReference>
<protein>
    <recommendedName>
        <fullName evidence="8">Na+-dependent transporter</fullName>
    </recommendedName>
</protein>
<feature type="transmembrane region" description="Helical" evidence="5">
    <location>
        <begin position="169"/>
        <end position="187"/>
    </location>
</feature>
<dbReference type="Pfam" id="PF01758">
    <property type="entry name" value="SBF"/>
    <property type="match status" value="1"/>
</dbReference>
<sequence>MPHAWPLDLLLRGLARCGRHGTAIFAVAIFVGLLFPPAAEAVRPFLAVTVFGLMTTVLVRVDMVRALEHVRKPGLVIAFMLALTVGTPLVVVGLLAAFGDVISHDVALALVLFACAPPLVSASSTCYLMGLDGALSLVLTLLGTALSPLVVPAVVALAGFEVDISSMELAMRLALLVGAAAVSARLIRGWMGAERLAACRPQIDGAAVVMIVIFAVAAMDGVLWTLLDRPAFTLALVALAFGMSLGLMGAIRAAFAATGVITSRTLAFTGGMRNMGLGIASMGAAVPHDTWIYFALVQFPIYLLPMALQYVWRASDRRRAAP</sequence>